<dbReference type="PANTHER" id="PTHR47510:SF3">
    <property type="entry name" value="ENDO_EXONUCLEASE_PHOSPHATASE DOMAIN-CONTAINING PROTEIN"/>
    <property type="match status" value="1"/>
</dbReference>
<organism evidence="2">
    <name type="scientific">Scylla olivacea</name>
    <name type="common">Orange mud crab</name>
    <name type="synonym">Cancer olivacea</name>
    <dbReference type="NCBI Taxonomy" id="85551"/>
    <lineage>
        <taxon>Eukaryota</taxon>
        <taxon>Metazoa</taxon>
        <taxon>Ecdysozoa</taxon>
        <taxon>Arthropoda</taxon>
        <taxon>Crustacea</taxon>
        <taxon>Multicrustacea</taxon>
        <taxon>Malacostraca</taxon>
        <taxon>Eumalacostraca</taxon>
        <taxon>Eucarida</taxon>
        <taxon>Decapoda</taxon>
        <taxon>Pleocyemata</taxon>
        <taxon>Brachyura</taxon>
        <taxon>Eubrachyura</taxon>
        <taxon>Portunoidea</taxon>
        <taxon>Portunidae</taxon>
        <taxon>Portuninae</taxon>
        <taxon>Scylla</taxon>
    </lineage>
</organism>
<dbReference type="CDD" id="cd01650">
    <property type="entry name" value="RT_nLTR_like"/>
    <property type="match status" value="1"/>
</dbReference>
<dbReference type="InterPro" id="IPR043502">
    <property type="entry name" value="DNA/RNA_pol_sf"/>
</dbReference>
<dbReference type="Gene3D" id="3.60.10.10">
    <property type="entry name" value="Endonuclease/exonuclease/phosphatase"/>
    <property type="match status" value="1"/>
</dbReference>
<dbReference type="EMBL" id="GDRN01111277">
    <property type="protein sequence ID" value="JAI56804.1"/>
    <property type="molecule type" value="Transcribed_RNA"/>
</dbReference>
<accession>A0A0P4VVV8</accession>
<evidence type="ECO:0000259" key="1">
    <source>
        <dbReference type="PROSITE" id="PS50878"/>
    </source>
</evidence>
<dbReference type="InterPro" id="IPR005135">
    <property type="entry name" value="Endo/exonuclease/phosphatase"/>
</dbReference>
<dbReference type="AlphaFoldDB" id="A0A0P4VVV8"/>
<dbReference type="SUPFAM" id="SSF56672">
    <property type="entry name" value="DNA/RNA polymerases"/>
    <property type="match status" value="1"/>
</dbReference>
<dbReference type="Pfam" id="PF03372">
    <property type="entry name" value="Exo_endo_phos"/>
    <property type="match status" value="1"/>
</dbReference>
<proteinExistence type="predicted"/>
<dbReference type="InterPro" id="IPR036691">
    <property type="entry name" value="Endo/exonu/phosph_ase_sf"/>
</dbReference>
<feature type="domain" description="Reverse transcriptase" evidence="1">
    <location>
        <begin position="490"/>
        <end position="743"/>
    </location>
</feature>
<protein>
    <recommendedName>
        <fullName evidence="1">Reverse transcriptase domain-containing protein</fullName>
    </recommendedName>
</protein>
<name>A0A0P4VVV8_SCYOL</name>
<dbReference type="InterPro" id="IPR000477">
    <property type="entry name" value="RT_dom"/>
</dbReference>
<dbReference type="PROSITE" id="PS50878">
    <property type="entry name" value="RT_POL"/>
    <property type="match status" value="1"/>
</dbReference>
<dbReference type="SUPFAM" id="SSF56219">
    <property type="entry name" value="DNase I-like"/>
    <property type="match status" value="1"/>
</dbReference>
<evidence type="ECO:0000313" key="2">
    <source>
        <dbReference type="EMBL" id="JAI56804.1"/>
    </source>
</evidence>
<sequence>MASSMEQLPNTIQRCHKPPNSELKIVSANVRGFHTNIGELTHSVIIKNNVDLVFVCETFLDSKVPDNYARVKGYSAWVRKDRSTQGGGVAFCYKETVSAQVVEPPTPVPGELELLALKITDSNGKGLLCVGCYRPPSQGTVLLDYLSENLDTFMTASQCDSVVVIGDLNQHTVRDAFNSLLVVHDMHNYVTFPTHRSGSSLDPVVTDLPPHTVQCYPLDFVGTSDHVAVLTRIQFRTPREESFTRTLWRWEAADWDALRAALKTTDWGAVLHGDANQQVRRLTQLLHALQARWVPHSDHKTKASDQPWFGPACRAASDAKHRAWRALKRHPTARNRLRHREATMHMNTMQTWAVEQWKANLKSKLRGGQVGCKQWWSLVKDQQGESRGTSIPALHRADGSIAHTARDKADLLAKHFAEKMCIPDPERPSPLLPQIVKETLETVNTNEEEVKVILANLDEKKAVAPQDISPRVLRQCAAELARPLASLFNHCLSNATWPEMWKGSSVVPLHKKNAKTEAKNYRPVSLLPVLSKVLETVVASRVTRHLERHHLLSNRQFGFRQGRSAADLHLLLSTEWSGALDQGKTTAVVALDIEGAFDKVWHAALTTKLRAIGVDGALLQLFENYLRDRHLKVIINGRESNPQPIRAGVPQGSCLGPLLWNVYVNDLMHLVPTAKAFADDITLSHSYGLEEEAAANHDINATLSRVAAWGRKWQVKFAAHKTQQLTINRTSRAPRLTFNGETLTPRDEVEVLGVTYDRKLTFRTHVERLAREASGKLASLRRISYLLDAKGLELLYKAQVRSSLEYACLAWGGAANKHLALLDKVQDRAARLIRNSELGLQPALHTLQHRRDVAGLTVMFKVQQQRVPHLQALRQPARHAEVTTRAVTRAPGELHQPRCRTWHHQRQFVNTYIGWWNEFVTVQPSVEGWTRQQFKTAVNVWLQQTNRERLSDRRH</sequence>
<dbReference type="Pfam" id="PF00078">
    <property type="entry name" value="RVT_1"/>
    <property type="match status" value="1"/>
</dbReference>
<reference evidence="2" key="1">
    <citation type="submission" date="2015-09" db="EMBL/GenBank/DDBJ databases">
        <title>Scylla olivacea transcriptome.</title>
        <authorList>
            <person name="Ikhwanuddin M."/>
        </authorList>
    </citation>
    <scope>NUCLEOTIDE SEQUENCE</scope>
</reference>
<dbReference type="GO" id="GO:0071897">
    <property type="term" value="P:DNA biosynthetic process"/>
    <property type="evidence" value="ECO:0007669"/>
    <property type="project" value="UniProtKB-ARBA"/>
</dbReference>
<dbReference type="GO" id="GO:0003824">
    <property type="term" value="F:catalytic activity"/>
    <property type="evidence" value="ECO:0007669"/>
    <property type="project" value="InterPro"/>
</dbReference>
<dbReference type="PANTHER" id="PTHR47510">
    <property type="entry name" value="REVERSE TRANSCRIPTASE DOMAIN-CONTAINING PROTEIN"/>
    <property type="match status" value="1"/>
</dbReference>